<dbReference type="Gene3D" id="3.30.530.20">
    <property type="match status" value="1"/>
</dbReference>
<evidence type="ECO:0000313" key="4">
    <source>
        <dbReference type="Proteomes" id="UP001431209"/>
    </source>
</evidence>
<comment type="caution">
    <text evidence="3">The sequence shown here is derived from an EMBL/GenBank/DDBJ whole genome shotgun (WGS) entry which is preliminary data.</text>
</comment>
<keyword evidence="4" id="KW-1185">Reference proteome</keyword>
<evidence type="ECO:0000313" key="2">
    <source>
        <dbReference type="EMBL" id="KAL0486819.1"/>
    </source>
</evidence>
<dbReference type="SUPFAM" id="SSF55961">
    <property type="entry name" value="Bet v1-like"/>
    <property type="match status" value="1"/>
</dbReference>
<dbReference type="GO" id="GO:0008289">
    <property type="term" value="F:lipid binding"/>
    <property type="evidence" value="ECO:0007669"/>
    <property type="project" value="InterPro"/>
</dbReference>
<dbReference type="EMBL" id="JAOPGA020001269">
    <property type="protein sequence ID" value="KAL0486819.1"/>
    <property type="molecule type" value="Genomic_DNA"/>
</dbReference>
<dbReference type="PROSITE" id="PS50848">
    <property type="entry name" value="START"/>
    <property type="match status" value="1"/>
</dbReference>
<evidence type="ECO:0000259" key="1">
    <source>
        <dbReference type="PROSITE" id="PS50848"/>
    </source>
</evidence>
<dbReference type="GO" id="GO:0005737">
    <property type="term" value="C:cytoplasm"/>
    <property type="evidence" value="ECO:0007669"/>
    <property type="project" value="UniProtKB-ARBA"/>
</dbReference>
<reference evidence="3 4" key="1">
    <citation type="submission" date="2024-03" db="EMBL/GenBank/DDBJ databases">
        <title>The Acrasis kona genome and developmental transcriptomes reveal deep origins of eukaryotic multicellular pathways.</title>
        <authorList>
            <person name="Sheikh S."/>
            <person name="Fu C.-J."/>
            <person name="Brown M.W."/>
            <person name="Baldauf S.L."/>
        </authorList>
    </citation>
    <scope>NUCLEOTIDE SEQUENCE [LARGE SCALE GENOMIC DNA]</scope>
    <source>
        <strain evidence="3 4">ATCC MYA-3509</strain>
    </source>
</reference>
<feature type="domain" description="START" evidence="1">
    <location>
        <begin position="27"/>
        <end position="191"/>
    </location>
</feature>
<protein>
    <submittedName>
        <fullName evidence="3">START-like domain containing protein</fullName>
    </submittedName>
</protein>
<dbReference type="InterPro" id="IPR023393">
    <property type="entry name" value="START-like_dom_sf"/>
</dbReference>
<proteinExistence type="predicted"/>
<dbReference type="Pfam" id="PF01852">
    <property type="entry name" value="START"/>
    <property type="match status" value="1"/>
</dbReference>
<dbReference type="CDD" id="cd00177">
    <property type="entry name" value="START"/>
    <property type="match status" value="1"/>
</dbReference>
<evidence type="ECO:0000313" key="3">
    <source>
        <dbReference type="EMBL" id="KAL0487875.1"/>
    </source>
</evidence>
<dbReference type="PANTHER" id="PTHR19308:SF14">
    <property type="entry name" value="START DOMAIN-CONTAINING PROTEIN"/>
    <property type="match status" value="1"/>
</dbReference>
<dbReference type="InterPro" id="IPR002913">
    <property type="entry name" value="START_lipid-bd_dom"/>
</dbReference>
<dbReference type="InterPro" id="IPR051213">
    <property type="entry name" value="START_lipid_transfer"/>
</dbReference>
<organism evidence="3 4">
    <name type="scientific">Acrasis kona</name>
    <dbReference type="NCBI Taxonomy" id="1008807"/>
    <lineage>
        <taxon>Eukaryota</taxon>
        <taxon>Discoba</taxon>
        <taxon>Heterolobosea</taxon>
        <taxon>Tetramitia</taxon>
        <taxon>Eutetramitia</taxon>
        <taxon>Acrasidae</taxon>
        <taxon>Acrasis</taxon>
    </lineage>
</organism>
<dbReference type="EMBL" id="JAOPGA020001379">
    <property type="protein sequence ID" value="KAL0487875.1"/>
    <property type="molecule type" value="Genomic_DNA"/>
</dbReference>
<accession>A0AAW2ZGE2</accession>
<name>A0AAW2ZGE2_9EUKA</name>
<sequence length="220" mass="25425">MSSEDNKDKYLKSVQQTREKYHDIIISQQDWTFAKEKDNIRIYTRRFNDGGPDMVKGVCMFENISPLEFSKHIASKDLSKRQSWDSIVSKNDYVETYSDTFEVIVNEYKLPAISRRDFVHAKELFHNEDSTVLDAVSTSVDEIANVPLNDGVVRGRFLVSWWHIEKVGENSRLTFSHRTELSGWIPNWIVSLSITDSPLMLSKLADVIGTRLVPFSEQDE</sequence>
<dbReference type="AlphaFoldDB" id="A0AAW2ZGE2"/>
<dbReference type="Proteomes" id="UP001431209">
    <property type="component" value="Unassembled WGS sequence"/>
</dbReference>
<dbReference type="PANTHER" id="PTHR19308">
    <property type="entry name" value="PHOSPHATIDYLCHOLINE TRANSFER PROTEIN"/>
    <property type="match status" value="1"/>
</dbReference>
<gene>
    <name evidence="3" type="ORF">AKO1_000087</name>
    <name evidence="2" type="ORF">AKO1_013896</name>
</gene>